<protein>
    <submittedName>
        <fullName evidence="1">Unannotated protein</fullName>
    </submittedName>
</protein>
<sequence>MCHCEDAPIFTPKVVPFRAIVVTTVEPGTCCAERVSDFAAAMAIVR</sequence>
<gene>
    <name evidence="1" type="ORF">UFOPK2786_01302</name>
</gene>
<reference evidence="1" key="1">
    <citation type="submission" date="2020-05" db="EMBL/GenBank/DDBJ databases">
        <authorList>
            <person name="Chiriac C."/>
            <person name="Salcher M."/>
            <person name="Ghai R."/>
            <person name="Kavagutti S V."/>
        </authorList>
    </citation>
    <scope>NUCLEOTIDE SEQUENCE</scope>
</reference>
<dbReference type="AlphaFoldDB" id="A0A6J6TW00"/>
<organism evidence="1">
    <name type="scientific">freshwater metagenome</name>
    <dbReference type="NCBI Taxonomy" id="449393"/>
    <lineage>
        <taxon>unclassified sequences</taxon>
        <taxon>metagenomes</taxon>
        <taxon>ecological metagenomes</taxon>
    </lineage>
</organism>
<evidence type="ECO:0000313" key="1">
    <source>
        <dbReference type="EMBL" id="CAB4751268.1"/>
    </source>
</evidence>
<dbReference type="EMBL" id="CAEZYW010000216">
    <property type="protein sequence ID" value="CAB4751268.1"/>
    <property type="molecule type" value="Genomic_DNA"/>
</dbReference>
<proteinExistence type="predicted"/>
<accession>A0A6J6TW00</accession>
<name>A0A6J6TW00_9ZZZZ</name>